<reference evidence="3 4" key="1">
    <citation type="journal article" date="2016" name="G3 (Bethesda)">
        <title>First Draft Assembly and Annotation of the Genome of a California Endemic Oak Quercus lobata Nee (Fagaceae).</title>
        <authorList>
            <person name="Sork V.L."/>
            <person name="Fitz-Gibbon S.T."/>
            <person name="Puiu D."/>
            <person name="Crepeau M."/>
            <person name="Gugger P.F."/>
            <person name="Sherman R."/>
            <person name="Stevens K."/>
            <person name="Langley C.H."/>
            <person name="Pellegrini M."/>
            <person name="Salzberg S.L."/>
        </authorList>
    </citation>
    <scope>NUCLEOTIDE SEQUENCE [LARGE SCALE GENOMIC DNA]</scope>
    <source>
        <strain evidence="3 4">cv. SW786</strain>
    </source>
</reference>
<dbReference type="InterPro" id="IPR035669">
    <property type="entry name" value="SGNH_plant_lipase-like"/>
</dbReference>
<keyword evidence="2" id="KW-0732">Signal</keyword>
<accession>A0A7N2LQJ1</accession>
<feature type="chain" id="PRO_5029668497" description="GDSL esterase/lipase" evidence="2">
    <location>
        <begin position="27"/>
        <end position="526"/>
    </location>
</feature>
<dbReference type="EnsemblPlants" id="QL05p043933:mrna">
    <property type="protein sequence ID" value="QL05p043933:mrna"/>
    <property type="gene ID" value="QL05p043933"/>
</dbReference>
<organism evidence="3 4">
    <name type="scientific">Quercus lobata</name>
    <name type="common">Valley oak</name>
    <dbReference type="NCBI Taxonomy" id="97700"/>
    <lineage>
        <taxon>Eukaryota</taxon>
        <taxon>Viridiplantae</taxon>
        <taxon>Streptophyta</taxon>
        <taxon>Embryophyta</taxon>
        <taxon>Tracheophyta</taxon>
        <taxon>Spermatophyta</taxon>
        <taxon>Magnoliopsida</taxon>
        <taxon>eudicotyledons</taxon>
        <taxon>Gunneridae</taxon>
        <taxon>Pentapetalae</taxon>
        <taxon>rosids</taxon>
        <taxon>fabids</taxon>
        <taxon>Fagales</taxon>
        <taxon>Fagaceae</taxon>
        <taxon>Quercus</taxon>
    </lineage>
</organism>
<proteinExistence type="inferred from homology"/>
<dbReference type="Gene3D" id="3.40.50.1110">
    <property type="entry name" value="SGNH hydrolase"/>
    <property type="match status" value="1"/>
</dbReference>
<dbReference type="AlphaFoldDB" id="A0A7N2LQJ1"/>
<evidence type="ECO:0000313" key="3">
    <source>
        <dbReference type="EnsemblPlants" id="QL05p043933:mrna"/>
    </source>
</evidence>
<dbReference type="FunCoup" id="A0A7N2LQJ1">
    <property type="interactions" value="72"/>
</dbReference>
<evidence type="ECO:0000256" key="1">
    <source>
        <dbReference type="ARBA" id="ARBA00008668"/>
    </source>
</evidence>
<comment type="similarity">
    <text evidence="1">Belongs to the 'GDSL' lipolytic enzyme family.</text>
</comment>
<feature type="signal peptide" evidence="2">
    <location>
        <begin position="1"/>
        <end position="26"/>
    </location>
</feature>
<evidence type="ECO:0000313" key="4">
    <source>
        <dbReference type="Proteomes" id="UP000594261"/>
    </source>
</evidence>
<dbReference type="CDD" id="cd01837">
    <property type="entry name" value="SGNH_plant_lipase_like"/>
    <property type="match status" value="1"/>
</dbReference>
<evidence type="ECO:0008006" key="5">
    <source>
        <dbReference type="Google" id="ProtNLM"/>
    </source>
</evidence>
<evidence type="ECO:0000256" key="2">
    <source>
        <dbReference type="SAM" id="SignalP"/>
    </source>
</evidence>
<dbReference type="GO" id="GO:0016788">
    <property type="term" value="F:hydrolase activity, acting on ester bonds"/>
    <property type="evidence" value="ECO:0007669"/>
    <property type="project" value="InterPro"/>
</dbReference>
<reference evidence="3" key="2">
    <citation type="submission" date="2021-01" db="UniProtKB">
        <authorList>
            <consortium name="EnsemblPlants"/>
        </authorList>
    </citation>
    <scope>IDENTIFICATION</scope>
</reference>
<name>A0A7N2LQJ1_QUELO</name>
<dbReference type="SUPFAM" id="SSF52266">
    <property type="entry name" value="SGNH hydrolase"/>
    <property type="match status" value="1"/>
</dbReference>
<dbReference type="InterPro" id="IPR036514">
    <property type="entry name" value="SGNH_hydro_sf"/>
</dbReference>
<sequence>MEFFYKHSLPLLFILQLLCFTSIGQALNSNVTALLVFGDSTVDPGNNNNIRTIFKANFPPYGREFANHTPTGRFSDGQLTTDFVASYLGIKKYIPPYLDPTLSIQELVTGVSFASGASGYDPLTPTLSNVIPMSKQLDYFREYKKKIEPAIGNQGIEDHINNAVFVISAGTNDFVVNYYTVPVRRQSYNVSSYQRFLLQQVKEFIQGLWDEGARKIAVCGLPPMGCLPIVDTFSSNNTFTNRSCIEQYSSVARDYNQMLQTELDEMQQSSANHGAKIYYVDIYGPMFDMVQYPEKYGYEEVNVGCCGSGYVETSILCNQASTVCTDASKYVFWDAIHPTEMAYNVVFKDIRSTIDLITSGGYRWCLAMVLIELRSGWWVLAGVENRVGGGGFCSGCWYWGHGKGPFIVPAVTNLLPFCPLTAFVWSGCTCRPPKVCDTYPRQTKAGRTSQKGLDRSRKIDLFPSPHHQTISPLPVTSDTWPYHVLYWLGTGWWCLGLARASLSDMSKSLPAAHAFAVIWRLSVCVF</sequence>
<dbReference type="Pfam" id="PF00657">
    <property type="entry name" value="Lipase_GDSL"/>
    <property type="match status" value="1"/>
</dbReference>
<dbReference type="EMBL" id="LRBV02000005">
    <property type="status" value="NOT_ANNOTATED_CDS"/>
    <property type="molecule type" value="Genomic_DNA"/>
</dbReference>
<dbReference type="OMA" id="EYFREYI"/>
<dbReference type="InParanoid" id="A0A7N2LQJ1"/>
<dbReference type="InterPro" id="IPR001087">
    <property type="entry name" value="GDSL"/>
</dbReference>
<dbReference type="PANTHER" id="PTHR45642:SF3">
    <property type="entry name" value="OS09G0540400 PROTEIN"/>
    <property type="match status" value="1"/>
</dbReference>
<protein>
    <recommendedName>
        <fullName evidence="5">GDSL esterase/lipase</fullName>
    </recommendedName>
</protein>
<dbReference type="FunFam" id="3.40.50.1110:FF:000003">
    <property type="entry name" value="GDSL esterase/lipase APG"/>
    <property type="match status" value="1"/>
</dbReference>
<keyword evidence="4" id="KW-1185">Reference proteome</keyword>
<dbReference type="InterPro" id="IPR050592">
    <property type="entry name" value="GDSL_lipolytic_enzyme"/>
</dbReference>
<dbReference type="PANTHER" id="PTHR45642">
    <property type="entry name" value="GDSL ESTERASE/LIPASE EXL3"/>
    <property type="match status" value="1"/>
</dbReference>
<dbReference type="Gramene" id="QL05p043933:mrna">
    <property type="protein sequence ID" value="QL05p043933:mrna"/>
    <property type="gene ID" value="QL05p043933"/>
</dbReference>
<dbReference type="Proteomes" id="UP000594261">
    <property type="component" value="Chromosome 5"/>
</dbReference>